<dbReference type="Proteomes" id="UP000231901">
    <property type="component" value="Chromosome"/>
</dbReference>
<dbReference type="InterPro" id="IPR033132">
    <property type="entry name" value="GH_1_N_CS"/>
</dbReference>
<dbReference type="GO" id="GO:0005829">
    <property type="term" value="C:cytosol"/>
    <property type="evidence" value="ECO:0007669"/>
    <property type="project" value="TreeGrafter"/>
</dbReference>
<dbReference type="FunFam" id="3.20.20.80:FF:000004">
    <property type="entry name" value="Beta-glucosidase 6-phospho-beta-glucosidase"/>
    <property type="match status" value="1"/>
</dbReference>
<evidence type="ECO:0000313" key="6">
    <source>
        <dbReference type="Proteomes" id="UP000231901"/>
    </source>
</evidence>
<dbReference type="PANTHER" id="PTHR10353">
    <property type="entry name" value="GLYCOSYL HYDROLASE"/>
    <property type="match status" value="1"/>
</dbReference>
<accession>A0A2K8QQP6</accession>
<proteinExistence type="inferred from homology"/>
<evidence type="ECO:0000256" key="4">
    <source>
        <dbReference type="RuleBase" id="RU003690"/>
    </source>
</evidence>
<dbReference type="InterPro" id="IPR017853">
    <property type="entry name" value="GH"/>
</dbReference>
<gene>
    <name evidence="5" type="ORF">CVE23_18105</name>
</gene>
<dbReference type="PROSITE" id="PS00653">
    <property type="entry name" value="GLYCOSYL_HYDROL_F1_2"/>
    <property type="match status" value="1"/>
</dbReference>
<dbReference type="InterPro" id="IPR001360">
    <property type="entry name" value="Glyco_hydro_1"/>
</dbReference>
<comment type="similarity">
    <text evidence="1 4">Belongs to the glycosyl hydrolase 1 family.</text>
</comment>
<dbReference type="GO" id="GO:0008422">
    <property type="term" value="F:beta-glucosidase activity"/>
    <property type="evidence" value="ECO:0007669"/>
    <property type="project" value="TreeGrafter"/>
</dbReference>
<evidence type="ECO:0000256" key="3">
    <source>
        <dbReference type="ARBA" id="ARBA00023295"/>
    </source>
</evidence>
<dbReference type="PANTHER" id="PTHR10353:SF122">
    <property type="entry name" value="6-PHOSPHO-BETA-GLUCOSIDASE ASCB-RELATED"/>
    <property type="match status" value="1"/>
</dbReference>
<dbReference type="AlphaFoldDB" id="A0A2K8QQP6"/>
<keyword evidence="2" id="KW-0378">Hydrolase</keyword>
<dbReference type="GO" id="GO:0016052">
    <property type="term" value="P:carbohydrate catabolic process"/>
    <property type="evidence" value="ECO:0007669"/>
    <property type="project" value="TreeGrafter"/>
</dbReference>
<dbReference type="RefSeq" id="WP_100850076.1">
    <property type="nucleotide sequence ID" value="NZ_BMJF01000012.1"/>
</dbReference>
<dbReference type="Pfam" id="PF00232">
    <property type="entry name" value="Glyco_hydro_1"/>
    <property type="match status" value="1"/>
</dbReference>
<keyword evidence="3" id="KW-0326">Glycosidase</keyword>
<sequence length="496" mass="56960">MSVSKTYPSDLNAFPPDFLWGGATAANQLEGAWNVGGKGLSVSDVYTFDSRTPKERWLDQWLFMTHQQVADAQDPHSKKYYPKRKGNGFYYHYKEDIALFAEMGFKCFRMSIAWTRIFPRGDETEPNEDGLAFYDRVLDALLAHNIQPIVSLSHYEMPLCLVTEYGGWPNRKLVDFYVRFATTVFERYRHKVKYWMTFNEINCVKHHPYVSVGVIEEDNPHLEQDKYQGVHHQFIASALATKACHQIIPSSQVGCMISYQILYPNTCHPDDLQACEEAQRVSLFFSDVQARGYYPAYTDRMLAEKGVVLNKEQGDDEILRQYPVDYVSFSYYMSSTVSAHPEKLEGATGNLITGGIRNPYLPTSEWGWQIDPKGLRLALNQLYDRYQKPLFIAENGLGAVDSVNPDGSIDDDYRIEYLRQHVEQMKEALADGVKLFGYTWWGPIDVVSAGTSQISKRYGFIYVDQDDDGHGTQQRSRKKSFYWYRKLIASNGADLD</sequence>
<dbReference type="PRINTS" id="PR00131">
    <property type="entry name" value="GLHYDRLASE1"/>
</dbReference>
<dbReference type="SUPFAM" id="SSF51445">
    <property type="entry name" value="(Trans)glycosidases"/>
    <property type="match status" value="1"/>
</dbReference>
<dbReference type="KEGG" id="dfn:CVE23_18105"/>
<dbReference type="GeneID" id="66566234"/>
<dbReference type="EMBL" id="CP025003">
    <property type="protein sequence ID" value="ATZ95712.1"/>
    <property type="molecule type" value="Genomic_DNA"/>
</dbReference>
<keyword evidence="6" id="KW-1185">Reference proteome</keyword>
<name>A0A2K8QQP6_9GAMM</name>
<evidence type="ECO:0000256" key="2">
    <source>
        <dbReference type="ARBA" id="ARBA00022801"/>
    </source>
</evidence>
<dbReference type="Gene3D" id="3.20.20.80">
    <property type="entry name" value="Glycosidases"/>
    <property type="match status" value="1"/>
</dbReference>
<evidence type="ECO:0000256" key="1">
    <source>
        <dbReference type="ARBA" id="ARBA00010838"/>
    </source>
</evidence>
<reference evidence="6" key="1">
    <citation type="journal article" date="2018" name="Genome Announc.">
        <title>Complete genome sequence of a Dickeya fangzhongdai type strain causing bleeding canker of pear tree trunks.</title>
        <authorList>
            <person name="Zhao Y."/>
            <person name="Tian Y."/>
            <person name="Li X."/>
            <person name="Hu B."/>
        </authorList>
    </citation>
    <scope>NUCLEOTIDE SEQUENCE [LARGE SCALE GENOMIC DNA]</scope>
    <source>
        <strain evidence="6">DSM 101947</strain>
    </source>
</reference>
<organism evidence="5 6">
    <name type="scientific">Dickeya fangzhongdai</name>
    <dbReference type="NCBI Taxonomy" id="1778540"/>
    <lineage>
        <taxon>Bacteria</taxon>
        <taxon>Pseudomonadati</taxon>
        <taxon>Pseudomonadota</taxon>
        <taxon>Gammaproteobacteria</taxon>
        <taxon>Enterobacterales</taxon>
        <taxon>Pectobacteriaceae</taxon>
        <taxon>Dickeya</taxon>
    </lineage>
</organism>
<protein>
    <submittedName>
        <fullName evidence="5">6-phospho-beta-glucosidase</fullName>
    </submittedName>
</protein>
<evidence type="ECO:0000313" key="5">
    <source>
        <dbReference type="EMBL" id="ATZ95712.1"/>
    </source>
</evidence>